<proteinExistence type="predicted"/>
<evidence type="ECO:0000313" key="2">
    <source>
        <dbReference type="EMBL" id="KAK5771204.1"/>
    </source>
</evidence>
<dbReference type="Proteomes" id="UP001358586">
    <property type="component" value="Chromosome 13"/>
</dbReference>
<accession>A0ABR0MDA2</accession>
<comment type="caution">
    <text evidence="2">The sequence shown here is derived from an EMBL/GenBank/DDBJ whole genome shotgun (WGS) entry which is preliminary data.</text>
</comment>
<reference evidence="2 3" key="1">
    <citation type="submission" date="2023-03" db="EMBL/GenBank/DDBJ databases">
        <title>WGS of Gossypium arboreum.</title>
        <authorList>
            <person name="Yu D."/>
        </authorList>
    </citation>
    <scope>NUCLEOTIDE SEQUENCE [LARGE SCALE GENOMIC DNA]</scope>
    <source>
        <tissue evidence="2">Leaf</tissue>
    </source>
</reference>
<dbReference type="EMBL" id="JARKNE010000013">
    <property type="protein sequence ID" value="KAK5771204.1"/>
    <property type="molecule type" value="Genomic_DNA"/>
</dbReference>
<evidence type="ECO:0000313" key="3">
    <source>
        <dbReference type="Proteomes" id="UP001358586"/>
    </source>
</evidence>
<feature type="region of interest" description="Disordered" evidence="1">
    <location>
        <begin position="1"/>
        <end position="50"/>
    </location>
</feature>
<gene>
    <name evidence="2" type="ORF">PVK06_047388</name>
</gene>
<name>A0ABR0MDA2_GOSAR</name>
<sequence length="89" mass="10000">MKYRAKVRTVNEKGKKEVNGEENKGSNRSMREAEREEDGEESMGKDGLVAHDGGEAIGEAYIGAVVRVMVLEKKMAMRAMSWLQLTLQR</sequence>
<protein>
    <submittedName>
        <fullName evidence="2">Uncharacterized protein</fullName>
    </submittedName>
</protein>
<evidence type="ECO:0000256" key="1">
    <source>
        <dbReference type="SAM" id="MobiDB-lite"/>
    </source>
</evidence>
<feature type="compositionally biased region" description="Basic and acidic residues" evidence="1">
    <location>
        <begin position="9"/>
        <end position="34"/>
    </location>
</feature>
<organism evidence="2 3">
    <name type="scientific">Gossypium arboreum</name>
    <name type="common">Tree cotton</name>
    <name type="synonym">Gossypium nanking</name>
    <dbReference type="NCBI Taxonomy" id="29729"/>
    <lineage>
        <taxon>Eukaryota</taxon>
        <taxon>Viridiplantae</taxon>
        <taxon>Streptophyta</taxon>
        <taxon>Embryophyta</taxon>
        <taxon>Tracheophyta</taxon>
        <taxon>Spermatophyta</taxon>
        <taxon>Magnoliopsida</taxon>
        <taxon>eudicotyledons</taxon>
        <taxon>Gunneridae</taxon>
        <taxon>Pentapetalae</taxon>
        <taxon>rosids</taxon>
        <taxon>malvids</taxon>
        <taxon>Malvales</taxon>
        <taxon>Malvaceae</taxon>
        <taxon>Malvoideae</taxon>
        <taxon>Gossypium</taxon>
    </lineage>
</organism>
<keyword evidence="3" id="KW-1185">Reference proteome</keyword>